<dbReference type="Ensembl" id="ENSCCNT00000034917.1">
    <property type="protein sequence ID" value="ENSCCNP00000027594.1"/>
    <property type="gene ID" value="ENSCCNG00000026671.1"/>
</dbReference>
<dbReference type="InterPro" id="IPR052279">
    <property type="entry name" value="EngB_GTPase"/>
</dbReference>
<accession>A0A8C0XJK0</accession>
<organism evidence="1">
    <name type="scientific">Castor canadensis</name>
    <name type="common">American beaver</name>
    <dbReference type="NCBI Taxonomy" id="51338"/>
    <lineage>
        <taxon>Eukaryota</taxon>
        <taxon>Metazoa</taxon>
        <taxon>Chordata</taxon>
        <taxon>Craniata</taxon>
        <taxon>Vertebrata</taxon>
        <taxon>Euteleostomi</taxon>
        <taxon>Mammalia</taxon>
        <taxon>Eutheria</taxon>
        <taxon>Euarchontoglires</taxon>
        <taxon>Glires</taxon>
        <taxon>Rodentia</taxon>
        <taxon>Castorimorpha</taxon>
        <taxon>Castoridae</taxon>
        <taxon>Castor</taxon>
    </lineage>
</organism>
<name>A0A8C0XJK0_CASCN</name>
<dbReference type="AlphaFoldDB" id="A0A8C0XJK0"/>
<dbReference type="GO" id="GO:0005739">
    <property type="term" value="C:mitochondrion"/>
    <property type="evidence" value="ECO:0007669"/>
    <property type="project" value="TreeGrafter"/>
</dbReference>
<protein>
    <submittedName>
        <fullName evidence="1">Uncharacterized protein</fullName>
    </submittedName>
</protein>
<reference evidence="1" key="1">
    <citation type="submission" date="2023-09" db="UniProtKB">
        <authorList>
            <consortium name="Ensembl"/>
        </authorList>
    </citation>
    <scope>IDENTIFICATION</scope>
</reference>
<sequence>LLLATSTVLGRLSRASSTSQTFAEVLRLPQRQLTKLVYPLQELQQHLVPDTMPDLHLKTFDPSLEDITRADSVFAASPRNRIDYLSSAERLDHAPALSLPEVRAAPARLLRPRARRARNAPPPAGGETCGGFAVTLLLSTQESELLCGRLHILNKHMDGLNYCDNESGRL</sequence>
<proteinExistence type="predicted"/>
<dbReference type="PANTHER" id="PTHR46498:SF1">
    <property type="entry name" value="GTP-BINDING PROTEIN 8"/>
    <property type="match status" value="1"/>
</dbReference>
<dbReference type="PANTHER" id="PTHR46498">
    <property type="entry name" value="GTP-BINDING PROTEIN 8"/>
    <property type="match status" value="1"/>
</dbReference>
<evidence type="ECO:0000313" key="1">
    <source>
        <dbReference type="Ensembl" id="ENSCCNP00000027594.1"/>
    </source>
</evidence>